<dbReference type="Gene3D" id="3.40.50.1240">
    <property type="entry name" value="Phosphoglycerate mutase-like"/>
    <property type="match status" value="1"/>
</dbReference>
<comment type="caution">
    <text evidence="1">The sequence shown here is derived from an EMBL/GenBank/DDBJ whole genome shotgun (WGS) entry which is preliminary data.</text>
</comment>
<dbReference type="InterPro" id="IPR013078">
    <property type="entry name" value="His_Pase_superF_clade-1"/>
</dbReference>
<accession>A0A7V5U1F5</accession>
<sequence length="197" mass="22393">MTKDVIILARHGEPALSRDKRFNWHGYKFWWKLYDEGGLVPGQDAPNIVKHWARQADIVLASPLRRAVETATLAAGRPPDRLEPLLVEAALPPPNLGYFRFGPRMWGVISRISWLMGFSGGQESAREARKRADAAAEMLSETASGGKMVFVAAHGWFNRMIRPGLKRRGFVCVEDNGDLHWAYRRFERENGHNDQNR</sequence>
<name>A0A7V5U1F5_9PROT</name>
<dbReference type="Proteomes" id="UP000885806">
    <property type="component" value="Unassembled WGS sequence"/>
</dbReference>
<dbReference type="EMBL" id="DROP01000244">
    <property type="protein sequence ID" value="HHI89020.1"/>
    <property type="molecule type" value="Genomic_DNA"/>
</dbReference>
<gene>
    <name evidence="1" type="ORF">ENK01_03620</name>
</gene>
<dbReference type="Pfam" id="PF00300">
    <property type="entry name" value="His_Phos_1"/>
    <property type="match status" value="1"/>
</dbReference>
<protein>
    <submittedName>
        <fullName evidence="1">Histidine phosphatase family protein</fullName>
    </submittedName>
</protein>
<dbReference type="SMART" id="SM00855">
    <property type="entry name" value="PGAM"/>
    <property type="match status" value="1"/>
</dbReference>
<dbReference type="SUPFAM" id="SSF53254">
    <property type="entry name" value="Phosphoglycerate mutase-like"/>
    <property type="match status" value="1"/>
</dbReference>
<organism evidence="1">
    <name type="scientific">Hellea balneolensis</name>
    <dbReference type="NCBI Taxonomy" id="287478"/>
    <lineage>
        <taxon>Bacteria</taxon>
        <taxon>Pseudomonadati</taxon>
        <taxon>Pseudomonadota</taxon>
        <taxon>Alphaproteobacteria</taxon>
        <taxon>Maricaulales</taxon>
        <taxon>Robiginitomaculaceae</taxon>
        <taxon>Hellea</taxon>
    </lineage>
</organism>
<reference evidence="1" key="1">
    <citation type="journal article" date="2020" name="mSystems">
        <title>Genome- and Community-Level Interaction Insights into Carbon Utilization and Element Cycling Functions of Hydrothermarchaeota in Hydrothermal Sediment.</title>
        <authorList>
            <person name="Zhou Z."/>
            <person name="Liu Y."/>
            <person name="Xu W."/>
            <person name="Pan J."/>
            <person name="Luo Z.H."/>
            <person name="Li M."/>
        </authorList>
    </citation>
    <scope>NUCLEOTIDE SEQUENCE [LARGE SCALE GENOMIC DNA]</scope>
    <source>
        <strain evidence="1">HyVt-538</strain>
    </source>
</reference>
<evidence type="ECO:0000313" key="1">
    <source>
        <dbReference type="EMBL" id="HHI89020.1"/>
    </source>
</evidence>
<proteinExistence type="predicted"/>
<dbReference type="InterPro" id="IPR029033">
    <property type="entry name" value="His_PPase_superfam"/>
</dbReference>
<dbReference type="AlphaFoldDB" id="A0A7V5U1F5"/>